<feature type="transmembrane region" description="Helical" evidence="2">
    <location>
        <begin position="399"/>
        <end position="419"/>
    </location>
</feature>
<comment type="caution">
    <text evidence="3">The sequence shown here is derived from an EMBL/GenBank/DDBJ whole genome shotgun (WGS) entry which is preliminary data.</text>
</comment>
<protein>
    <submittedName>
        <fullName evidence="3">Chain-length determining protein</fullName>
    </submittedName>
</protein>
<keyword evidence="2" id="KW-0812">Transmembrane</keyword>
<gene>
    <name evidence="3" type="ORF">NOI20_03490</name>
</gene>
<dbReference type="RefSeq" id="WP_317624761.1">
    <property type="nucleotide sequence ID" value="NZ_JANFFA010000001.1"/>
</dbReference>
<name>A0AAJ1UC25_9RHOB</name>
<accession>A0AAJ1UC25</accession>
<feature type="coiled-coil region" evidence="1">
    <location>
        <begin position="168"/>
        <end position="245"/>
    </location>
</feature>
<reference evidence="3" key="1">
    <citation type="submission" date="2022-07" db="EMBL/GenBank/DDBJ databases">
        <authorList>
            <person name="Otstavnykh N."/>
            <person name="Isaeva M."/>
            <person name="Bystritskaya E."/>
        </authorList>
    </citation>
    <scope>NUCLEOTIDE SEQUENCE</scope>
    <source>
        <strain evidence="3">10Alg 79</strain>
    </source>
</reference>
<dbReference type="InterPro" id="IPR050445">
    <property type="entry name" value="Bact_polysacc_biosynth/exp"/>
</dbReference>
<keyword evidence="2" id="KW-1133">Transmembrane helix</keyword>
<reference evidence="3" key="2">
    <citation type="submission" date="2023-04" db="EMBL/GenBank/DDBJ databases">
        <title>'Rhodoalgimonas zhirmunskyi' gen. nov., isolated from a red alga.</title>
        <authorList>
            <person name="Nedashkovskaya O.I."/>
            <person name="Otstavnykh N.Y."/>
            <person name="Bystritskaya E.P."/>
            <person name="Balabanova L.A."/>
            <person name="Isaeva M.P."/>
        </authorList>
    </citation>
    <scope>NUCLEOTIDE SEQUENCE</scope>
    <source>
        <strain evidence="3">10Alg 79</strain>
    </source>
</reference>
<organism evidence="3 4">
    <name type="scientific">Rhodalgimonas zhirmunskyi</name>
    <dbReference type="NCBI Taxonomy" id="2964767"/>
    <lineage>
        <taxon>Bacteria</taxon>
        <taxon>Pseudomonadati</taxon>
        <taxon>Pseudomonadota</taxon>
        <taxon>Alphaproteobacteria</taxon>
        <taxon>Rhodobacterales</taxon>
        <taxon>Roseobacteraceae</taxon>
        <taxon>Rhodalgimonas</taxon>
    </lineage>
</organism>
<evidence type="ECO:0000256" key="1">
    <source>
        <dbReference type="SAM" id="Coils"/>
    </source>
</evidence>
<keyword evidence="1" id="KW-0175">Coiled coil</keyword>
<evidence type="ECO:0000313" key="4">
    <source>
        <dbReference type="Proteomes" id="UP001227162"/>
    </source>
</evidence>
<feature type="transmembrane region" description="Helical" evidence="2">
    <location>
        <begin position="18"/>
        <end position="37"/>
    </location>
</feature>
<evidence type="ECO:0000256" key="2">
    <source>
        <dbReference type="SAM" id="Phobius"/>
    </source>
</evidence>
<dbReference type="EMBL" id="JANFFA010000001">
    <property type="protein sequence ID" value="MDQ2093162.1"/>
    <property type="molecule type" value="Genomic_DNA"/>
</dbReference>
<proteinExistence type="predicted"/>
<dbReference type="AlphaFoldDB" id="A0AAJ1UC25"/>
<sequence length="437" mass="48410">MGQIQSLGDFLGMLRRRLWLIVAIVIAGVAFTIWWTLGQARIYEATAVAQIESPTIAATNTPPTTQSNGIEQRLRIFEQKLMARDNIIAMVRKYDLYAGTGFSIERKVAALRESTRITQLTDPNAAFGQARVPTGLLITVSDSVPEVAAAMANDFLMQLVDLNRQRRSVAAEETLEFYKAEAARVEGQMSALETRIATFKEQNAPYLPEGVAAQRDELQTLKSTLLEIEQSLIELEATRTRQRAEVIERQSNLLREQQALIQKRIDEINGAIAAAPEVDRQFGILTRKLEQLQGQFSVINRQATEAEMGQLLTSQDQFERIEVLETALVPENPISGSRKKKVLLGGFLSGILGVGLAFLLETMNPVIRTPAQLERALDVKAVVAIPTLTTKGTRRNKRLFWMALLAAVLAALFAGWSLVKDLAQTVIDLVSRRTGQA</sequence>
<dbReference type="PANTHER" id="PTHR32309">
    <property type="entry name" value="TYROSINE-PROTEIN KINASE"/>
    <property type="match status" value="1"/>
</dbReference>
<dbReference type="PANTHER" id="PTHR32309:SF31">
    <property type="entry name" value="CAPSULAR EXOPOLYSACCHARIDE FAMILY"/>
    <property type="match status" value="1"/>
</dbReference>
<keyword evidence="2" id="KW-0472">Membrane</keyword>
<keyword evidence="4" id="KW-1185">Reference proteome</keyword>
<feature type="transmembrane region" description="Helical" evidence="2">
    <location>
        <begin position="342"/>
        <end position="360"/>
    </location>
</feature>
<evidence type="ECO:0000313" key="3">
    <source>
        <dbReference type="EMBL" id="MDQ2093162.1"/>
    </source>
</evidence>
<dbReference type="Proteomes" id="UP001227162">
    <property type="component" value="Unassembled WGS sequence"/>
</dbReference>